<feature type="transmembrane region" description="Helical" evidence="12">
    <location>
        <begin position="252"/>
        <end position="268"/>
    </location>
</feature>
<dbReference type="GO" id="GO:0050380">
    <property type="term" value="F:undecaprenyl-diphosphatase activity"/>
    <property type="evidence" value="ECO:0007669"/>
    <property type="project" value="UniProtKB-EC"/>
</dbReference>
<evidence type="ECO:0000313" key="13">
    <source>
        <dbReference type="EMBL" id="VAV99151.1"/>
    </source>
</evidence>
<proteinExistence type="inferred from homology"/>
<dbReference type="AlphaFoldDB" id="A0A3B0S8E7"/>
<dbReference type="HAMAP" id="MF_01006">
    <property type="entry name" value="Undec_diphosphatase"/>
    <property type="match status" value="1"/>
</dbReference>
<dbReference type="NCBIfam" id="NF001393">
    <property type="entry name" value="PRK00281.2-4"/>
    <property type="match status" value="1"/>
</dbReference>
<feature type="transmembrane region" description="Helical" evidence="12">
    <location>
        <begin position="217"/>
        <end position="240"/>
    </location>
</feature>
<gene>
    <name evidence="13" type="ORF">MNBD_ALPHA02-1458</name>
</gene>
<feature type="transmembrane region" description="Helical" evidence="12">
    <location>
        <begin position="147"/>
        <end position="167"/>
    </location>
</feature>
<dbReference type="GO" id="GO:0005886">
    <property type="term" value="C:plasma membrane"/>
    <property type="evidence" value="ECO:0007669"/>
    <property type="project" value="UniProtKB-SubCell"/>
</dbReference>
<evidence type="ECO:0000256" key="10">
    <source>
        <dbReference type="ARBA" id="ARBA00032707"/>
    </source>
</evidence>
<dbReference type="PANTHER" id="PTHR30622:SF4">
    <property type="entry name" value="UNDECAPRENYL-DIPHOSPHATASE"/>
    <property type="match status" value="1"/>
</dbReference>
<dbReference type="InterPro" id="IPR003824">
    <property type="entry name" value="UppP"/>
</dbReference>
<evidence type="ECO:0000256" key="12">
    <source>
        <dbReference type="SAM" id="Phobius"/>
    </source>
</evidence>
<sequence length="269" mass="29278">MTLLQIIILAIVQGITEFLPISSSAHLILVPVLADWPDQGLMMDVGVHVGTLMAVIVYFRADVMRMMVAFWQMITFNKNPDQTDRRLMIAIVLSTIPVVIIGGLVSSMGWNEAWRTLEIIGWTSIIFGILLYILDEKSEVSRKISDLRYGQAILIGFAQVLAIIPGVSRSGITMTAARGLGFSRTEAARFSMLMSIPTILAAGAIEGLKLAKSEDVALGADIFLGAGLSFAMALLAIAGLMKWLEKSSMKPFVIYRVILGVILLGMVYA</sequence>
<keyword evidence="6 12" id="KW-0812">Transmembrane</keyword>
<dbReference type="EMBL" id="UOED01000132">
    <property type="protein sequence ID" value="VAV99151.1"/>
    <property type="molecule type" value="Genomic_DNA"/>
</dbReference>
<evidence type="ECO:0000256" key="9">
    <source>
        <dbReference type="ARBA" id="ARBA00023136"/>
    </source>
</evidence>
<feature type="transmembrane region" description="Helical" evidence="12">
    <location>
        <begin position="40"/>
        <end position="59"/>
    </location>
</feature>
<keyword evidence="5" id="KW-1003">Cell membrane</keyword>
<keyword evidence="8 12" id="KW-1133">Transmembrane helix</keyword>
<comment type="subcellular location">
    <subcellularLocation>
        <location evidence="1">Cell membrane</location>
        <topology evidence="1">Multi-pass membrane protein</topology>
    </subcellularLocation>
</comment>
<feature type="transmembrane region" description="Helical" evidence="12">
    <location>
        <begin position="87"/>
        <end position="107"/>
    </location>
</feature>
<organism evidence="13">
    <name type="scientific">hydrothermal vent metagenome</name>
    <dbReference type="NCBI Taxonomy" id="652676"/>
    <lineage>
        <taxon>unclassified sequences</taxon>
        <taxon>metagenomes</taxon>
        <taxon>ecological metagenomes</taxon>
    </lineage>
</organism>
<evidence type="ECO:0000256" key="5">
    <source>
        <dbReference type="ARBA" id="ARBA00022475"/>
    </source>
</evidence>
<name>A0A3B0S8E7_9ZZZZ</name>
<comment type="similarity">
    <text evidence="2">Belongs to the UppP family.</text>
</comment>
<dbReference type="Pfam" id="PF02673">
    <property type="entry name" value="BacA"/>
    <property type="match status" value="1"/>
</dbReference>
<evidence type="ECO:0000256" key="3">
    <source>
        <dbReference type="ARBA" id="ARBA00012374"/>
    </source>
</evidence>
<protein>
    <recommendedName>
        <fullName evidence="4">Undecaprenyl-diphosphatase</fullName>
        <ecNumber evidence="3">3.6.1.27</ecNumber>
    </recommendedName>
    <alternativeName>
        <fullName evidence="10">Undecaprenyl pyrophosphate phosphatase</fullName>
    </alternativeName>
</protein>
<accession>A0A3B0S8E7</accession>
<dbReference type="EC" id="3.6.1.27" evidence="3"/>
<reference evidence="13" key="1">
    <citation type="submission" date="2018-06" db="EMBL/GenBank/DDBJ databases">
        <authorList>
            <person name="Zhirakovskaya E."/>
        </authorList>
    </citation>
    <scope>NUCLEOTIDE SEQUENCE</scope>
</reference>
<evidence type="ECO:0000256" key="11">
    <source>
        <dbReference type="ARBA" id="ARBA00047594"/>
    </source>
</evidence>
<keyword evidence="9 12" id="KW-0472">Membrane</keyword>
<evidence type="ECO:0000256" key="6">
    <source>
        <dbReference type="ARBA" id="ARBA00022692"/>
    </source>
</evidence>
<evidence type="ECO:0000256" key="7">
    <source>
        <dbReference type="ARBA" id="ARBA00022801"/>
    </source>
</evidence>
<keyword evidence="7 13" id="KW-0378">Hydrolase</keyword>
<evidence type="ECO:0000256" key="8">
    <source>
        <dbReference type="ARBA" id="ARBA00022989"/>
    </source>
</evidence>
<comment type="catalytic activity">
    <reaction evidence="11">
        <text>di-trans,octa-cis-undecaprenyl diphosphate + H2O = di-trans,octa-cis-undecaprenyl phosphate + phosphate + H(+)</text>
        <dbReference type="Rhea" id="RHEA:28094"/>
        <dbReference type="ChEBI" id="CHEBI:15377"/>
        <dbReference type="ChEBI" id="CHEBI:15378"/>
        <dbReference type="ChEBI" id="CHEBI:43474"/>
        <dbReference type="ChEBI" id="CHEBI:58405"/>
        <dbReference type="ChEBI" id="CHEBI:60392"/>
        <dbReference type="EC" id="3.6.1.27"/>
    </reaction>
</comment>
<evidence type="ECO:0000256" key="4">
    <source>
        <dbReference type="ARBA" id="ARBA00021581"/>
    </source>
</evidence>
<feature type="transmembrane region" description="Helical" evidence="12">
    <location>
        <begin position="119"/>
        <end position="135"/>
    </location>
</feature>
<dbReference type="PANTHER" id="PTHR30622">
    <property type="entry name" value="UNDECAPRENYL-DIPHOSPHATASE"/>
    <property type="match status" value="1"/>
</dbReference>
<evidence type="ECO:0000256" key="2">
    <source>
        <dbReference type="ARBA" id="ARBA00010621"/>
    </source>
</evidence>
<evidence type="ECO:0000256" key="1">
    <source>
        <dbReference type="ARBA" id="ARBA00004651"/>
    </source>
</evidence>